<evidence type="ECO:0000256" key="6">
    <source>
        <dbReference type="SAM" id="MobiDB-lite"/>
    </source>
</evidence>
<feature type="compositionally biased region" description="Basic and acidic residues" evidence="6">
    <location>
        <begin position="170"/>
        <end position="181"/>
    </location>
</feature>
<dbReference type="PANTHER" id="PTHR33885">
    <property type="entry name" value="PHAGE SHOCK PROTEIN C"/>
    <property type="match status" value="1"/>
</dbReference>
<feature type="transmembrane region" description="Helical" evidence="7">
    <location>
        <begin position="149"/>
        <end position="165"/>
    </location>
</feature>
<keyword evidence="2" id="KW-1003">Cell membrane</keyword>
<keyword evidence="4 7" id="KW-1133">Transmembrane helix</keyword>
<dbReference type="InterPro" id="IPR043726">
    <property type="entry name" value="LiaI-LiaF-like_TM1"/>
</dbReference>
<evidence type="ECO:0000256" key="5">
    <source>
        <dbReference type="ARBA" id="ARBA00023136"/>
    </source>
</evidence>
<dbReference type="InterPro" id="IPR052027">
    <property type="entry name" value="PspC"/>
</dbReference>
<comment type="caution">
    <text evidence="10">The sequence shown here is derived from an EMBL/GenBank/DDBJ whole genome shotgun (WGS) entry which is preliminary data.</text>
</comment>
<dbReference type="Proteomes" id="UP001597601">
    <property type="component" value="Unassembled WGS sequence"/>
</dbReference>
<feature type="region of interest" description="Disordered" evidence="6">
    <location>
        <begin position="170"/>
        <end position="210"/>
    </location>
</feature>
<dbReference type="RefSeq" id="WP_377127487.1">
    <property type="nucleotide sequence ID" value="NZ_JBHUHN010000001.1"/>
</dbReference>
<reference evidence="11" key="1">
    <citation type="journal article" date="2019" name="Int. J. Syst. Evol. Microbiol.">
        <title>The Global Catalogue of Microorganisms (GCM) 10K type strain sequencing project: providing services to taxonomists for standard genome sequencing and annotation.</title>
        <authorList>
            <consortium name="The Broad Institute Genomics Platform"/>
            <consortium name="The Broad Institute Genome Sequencing Center for Infectious Disease"/>
            <person name="Wu L."/>
            <person name="Ma J."/>
        </authorList>
    </citation>
    <scope>NUCLEOTIDE SEQUENCE [LARGE SCALE GENOMIC DNA]</scope>
    <source>
        <strain evidence="11">KCTC 52232</strain>
    </source>
</reference>
<feature type="domain" description="LiaI-LiaF-like transmembrane region" evidence="9">
    <location>
        <begin position="121"/>
        <end position="163"/>
    </location>
</feature>
<keyword evidence="11" id="KW-1185">Reference proteome</keyword>
<dbReference type="InterPro" id="IPR007168">
    <property type="entry name" value="Phageshock_PspC_N"/>
</dbReference>
<evidence type="ECO:0000256" key="7">
    <source>
        <dbReference type="SAM" id="Phobius"/>
    </source>
</evidence>
<evidence type="ECO:0000259" key="9">
    <source>
        <dbReference type="Pfam" id="PF18917"/>
    </source>
</evidence>
<gene>
    <name evidence="10" type="ORF">ACFSYC_11615</name>
</gene>
<protein>
    <submittedName>
        <fullName evidence="10">PspC domain-containing protein</fullName>
    </submittedName>
</protein>
<name>A0ABW5XRD4_9SPHI</name>
<evidence type="ECO:0000313" key="11">
    <source>
        <dbReference type="Proteomes" id="UP001597601"/>
    </source>
</evidence>
<feature type="domain" description="Phage shock protein PspC N-terminal" evidence="8">
    <location>
        <begin position="3"/>
        <end position="60"/>
    </location>
</feature>
<sequence length="210" mass="23425">MEKKLQRDEHNKMIAGVCAGLAEYFNIDITIIRALFLLSLVLHGSGFAVYVVLWIVMPKKSYRFNNNKFNSGDPTVDYTVPPQSYTGAYDYSVPNAFTSFDSQQSAQPFAMPPKKKSNAGVIIGIALVVFGSFFLLDNLGLIPDWDFDHVWPYVLVIAGVVLIFSRKESADKPWEAEKEDPFAQTPVDKAEPAEPTDNKDNKTEDTPPAL</sequence>
<accession>A0ABW5XRD4</accession>
<evidence type="ECO:0000256" key="4">
    <source>
        <dbReference type="ARBA" id="ARBA00022989"/>
    </source>
</evidence>
<evidence type="ECO:0000256" key="2">
    <source>
        <dbReference type="ARBA" id="ARBA00022475"/>
    </source>
</evidence>
<feature type="transmembrane region" description="Helical" evidence="7">
    <location>
        <begin position="31"/>
        <end position="56"/>
    </location>
</feature>
<proteinExistence type="predicted"/>
<evidence type="ECO:0000313" key="10">
    <source>
        <dbReference type="EMBL" id="MFD2865336.1"/>
    </source>
</evidence>
<dbReference type="Pfam" id="PF18917">
    <property type="entry name" value="LiaI-LiaF-like_TM1"/>
    <property type="match status" value="1"/>
</dbReference>
<evidence type="ECO:0000256" key="3">
    <source>
        <dbReference type="ARBA" id="ARBA00022692"/>
    </source>
</evidence>
<keyword evidence="3 7" id="KW-0812">Transmembrane</keyword>
<dbReference type="PANTHER" id="PTHR33885:SF3">
    <property type="entry name" value="PHAGE SHOCK PROTEIN C"/>
    <property type="match status" value="1"/>
</dbReference>
<dbReference type="Pfam" id="PF04024">
    <property type="entry name" value="PspC"/>
    <property type="match status" value="1"/>
</dbReference>
<feature type="compositionally biased region" description="Basic and acidic residues" evidence="6">
    <location>
        <begin position="188"/>
        <end position="210"/>
    </location>
</feature>
<dbReference type="EMBL" id="JBHUON010000013">
    <property type="protein sequence ID" value="MFD2865336.1"/>
    <property type="molecule type" value="Genomic_DNA"/>
</dbReference>
<evidence type="ECO:0000256" key="1">
    <source>
        <dbReference type="ARBA" id="ARBA00004162"/>
    </source>
</evidence>
<evidence type="ECO:0000259" key="8">
    <source>
        <dbReference type="Pfam" id="PF04024"/>
    </source>
</evidence>
<keyword evidence="5 7" id="KW-0472">Membrane</keyword>
<feature type="transmembrane region" description="Helical" evidence="7">
    <location>
        <begin position="119"/>
        <end position="137"/>
    </location>
</feature>
<comment type="subcellular location">
    <subcellularLocation>
        <location evidence="1">Cell membrane</location>
        <topology evidence="1">Single-pass membrane protein</topology>
    </subcellularLocation>
</comment>
<organism evidence="10 11">
    <name type="scientific">Mucilaginibacter antarcticus</name>
    <dbReference type="NCBI Taxonomy" id="1855725"/>
    <lineage>
        <taxon>Bacteria</taxon>
        <taxon>Pseudomonadati</taxon>
        <taxon>Bacteroidota</taxon>
        <taxon>Sphingobacteriia</taxon>
        <taxon>Sphingobacteriales</taxon>
        <taxon>Sphingobacteriaceae</taxon>
        <taxon>Mucilaginibacter</taxon>
    </lineage>
</organism>